<organism evidence="1">
    <name type="scientific">Ralstonia syzygii R24</name>
    <dbReference type="NCBI Taxonomy" id="907261"/>
    <lineage>
        <taxon>Bacteria</taxon>
        <taxon>Pseudomonadati</taxon>
        <taxon>Pseudomonadota</taxon>
        <taxon>Betaproteobacteria</taxon>
        <taxon>Burkholderiales</taxon>
        <taxon>Burkholderiaceae</taxon>
        <taxon>Ralstonia</taxon>
        <taxon>Ralstonia solanacearum species complex</taxon>
    </lineage>
</organism>
<dbReference type="EMBL" id="FR854086">
    <property type="protein sequence ID" value="CCA84638.1"/>
    <property type="molecule type" value="Genomic_DNA"/>
</dbReference>
<reference evidence="1" key="2">
    <citation type="submission" date="2011-04" db="EMBL/GenBank/DDBJ databases">
        <authorList>
            <person name="Genoscope - CEA"/>
        </authorList>
    </citation>
    <scope>NUCLEOTIDE SEQUENCE</scope>
    <source>
        <strain evidence="1">R24</strain>
    </source>
</reference>
<gene>
    <name evidence="1" type="ORF">RALSY_10614</name>
</gene>
<evidence type="ECO:0000313" key="1">
    <source>
        <dbReference type="EMBL" id="CCA84638.1"/>
    </source>
</evidence>
<dbReference type="AlphaFoldDB" id="G3A0E3"/>
<proteinExistence type="predicted"/>
<protein>
    <submittedName>
        <fullName evidence="1">Uncharacterized protein</fullName>
    </submittedName>
</protein>
<accession>G3A0E3</accession>
<name>G3A0E3_9RALS</name>
<reference evidence="1" key="1">
    <citation type="journal article" date="2011" name="PLoS ONE">
        <title>Ralstonia syzygii, the Blood Disease Bacterium and some Asian R. solanacearum strains form a single genomic species despite divergent lifestyles.</title>
        <authorList>
            <person name="Remenant B."/>
            <person name="de Cambiaire J.C."/>
            <person name="Cellier G."/>
            <person name="Jacobs J.M."/>
            <person name="Mangenot S."/>
            <person name="Barbe V."/>
            <person name="Lajus A."/>
            <person name="Vallenet D."/>
            <person name="Medigue C."/>
            <person name="Fegan M."/>
            <person name="Allen C."/>
            <person name="Prior P."/>
        </authorList>
    </citation>
    <scope>NUCLEOTIDE SEQUENCE</scope>
    <source>
        <strain evidence="1">R24</strain>
    </source>
</reference>
<sequence length="90" mass="9045">MTAPTVCGVPALKYAIAAIPNGEAAGQNGLTVSLPREALGGAALAGDRCLAPVSHSNRLTLTLPLVRMTGVTSRGPGFYGAPVTLTKNSI</sequence>